<dbReference type="Pfam" id="PF00581">
    <property type="entry name" value="Rhodanese"/>
    <property type="match status" value="1"/>
</dbReference>
<name>A0A6I4VWY9_9BACL</name>
<dbReference type="PANTHER" id="PTHR43031">
    <property type="entry name" value="FAD-DEPENDENT OXIDOREDUCTASE"/>
    <property type="match status" value="1"/>
</dbReference>
<dbReference type="AlphaFoldDB" id="A0A6I4VWY9"/>
<dbReference type="CDD" id="cd00158">
    <property type="entry name" value="RHOD"/>
    <property type="match status" value="1"/>
</dbReference>
<dbReference type="InterPro" id="IPR050229">
    <property type="entry name" value="GlpE_sulfurtransferase"/>
</dbReference>
<sequence length="107" mass="12539">MAYQHIPASTFGKQFEEEKNNYVFVDVRTQEEFDDAHVENSIHIPYDEMEHRYEELASYKQKNILLICRSGMRSQVAAQILAEQGFEKLFNLEGGLLEWTGRLHSDK</sequence>
<dbReference type="InterPro" id="IPR001763">
    <property type="entry name" value="Rhodanese-like_dom"/>
</dbReference>
<dbReference type="PANTHER" id="PTHR43031:SF1">
    <property type="entry name" value="PYRIDINE NUCLEOTIDE-DISULPHIDE OXIDOREDUCTASE"/>
    <property type="match status" value="1"/>
</dbReference>
<dbReference type="Gene3D" id="3.40.250.10">
    <property type="entry name" value="Rhodanese-like domain"/>
    <property type="match status" value="1"/>
</dbReference>
<feature type="domain" description="Rhodanese" evidence="1">
    <location>
        <begin position="18"/>
        <end position="101"/>
    </location>
</feature>
<gene>
    <name evidence="2" type="ORF">GSM42_16955</name>
</gene>
<protein>
    <submittedName>
        <fullName evidence="2">Rhodanese-like domain-containing protein</fullName>
    </submittedName>
</protein>
<dbReference type="SUPFAM" id="SSF52821">
    <property type="entry name" value="Rhodanese/Cell cycle control phosphatase"/>
    <property type="match status" value="1"/>
</dbReference>
<organism evidence="2 3">
    <name type="scientific">Shimazuella alba</name>
    <dbReference type="NCBI Taxonomy" id="2690964"/>
    <lineage>
        <taxon>Bacteria</taxon>
        <taxon>Bacillati</taxon>
        <taxon>Bacillota</taxon>
        <taxon>Bacilli</taxon>
        <taxon>Bacillales</taxon>
        <taxon>Thermoactinomycetaceae</taxon>
        <taxon>Shimazuella</taxon>
    </lineage>
</organism>
<dbReference type="SMART" id="SM00450">
    <property type="entry name" value="RHOD"/>
    <property type="match status" value="1"/>
</dbReference>
<proteinExistence type="predicted"/>
<dbReference type="EMBL" id="WUUL01000013">
    <property type="protein sequence ID" value="MXQ55373.1"/>
    <property type="molecule type" value="Genomic_DNA"/>
</dbReference>
<dbReference type="InterPro" id="IPR036873">
    <property type="entry name" value="Rhodanese-like_dom_sf"/>
</dbReference>
<evidence type="ECO:0000259" key="1">
    <source>
        <dbReference type="PROSITE" id="PS50206"/>
    </source>
</evidence>
<comment type="caution">
    <text evidence="2">The sequence shown here is derived from an EMBL/GenBank/DDBJ whole genome shotgun (WGS) entry which is preliminary data.</text>
</comment>
<dbReference type="PROSITE" id="PS50206">
    <property type="entry name" value="RHODANESE_3"/>
    <property type="match status" value="1"/>
</dbReference>
<evidence type="ECO:0000313" key="3">
    <source>
        <dbReference type="Proteomes" id="UP000430692"/>
    </source>
</evidence>
<accession>A0A6I4VWY9</accession>
<dbReference type="Proteomes" id="UP000430692">
    <property type="component" value="Unassembled WGS sequence"/>
</dbReference>
<keyword evidence="3" id="KW-1185">Reference proteome</keyword>
<reference evidence="2 3" key="1">
    <citation type="submission" date="2019-12" db="EMBL/GenBank/DDBJ databases">
        <title>Whole-genome analyses of novel actinobacteria.</title>
        <authorList>
            <person name="Sahin N."/>
            <person name="Saygin H."/>
        </authorList>
    </citation>
    <scope>NUCLEOTIDE SEQUENCE [LARGE SCALE GENOMIC DNA]</scope>
    <source>
        <strain evidence="2 3">KC615</strain>
    </source>
</reference>
<dbReference type="RefSeq" id="WP_160802721.1">
    <property type="nucleotide sequence ID" value="NZ_WUUL01000013.1"/>
</dbReference>
<evidence type="ECO:0000313" key="2">
    <source>
        <dbReference type="EMBL" id="MXQ55373.1"/>
    </source>
</evidence>